<proteinExistence type="predicted"/>
<name>A0AA86UQX8_9EUKA</name>
<protein>
    <submittedName>
        <fullName evidence="1">Uncharacterized protein</fullName>
    </submittedName>
</protein>
<dbReference type="SUPFAM" id="SSF51126">
    <property type="entry name" value="Pectin lyase-like"/>
    <property type="match status" value="1"/>
</dbReference>
<gene>
    <name evidence="2" type="ORF">HINF_LOCUS17719</name>
    <name evidence="1" type="ORF">HINF_LOCUS55800</name>
</gene>
<evidence type="ECO:0000313" key="2">
    <source>
        <dbReference type="EMBL" id="CAL6002011.1"/>
    </source>
</evidence>
<keyword evidence="3" id="KW-1185">Reference proteome</keyword>
<sequence>MTNYCFKAVSLASKVQRSSINLSPQVPMYQSVYTERTQDYALDLTVTMDNLPSFALFGLTNKVQIVSSNLSVNVPSRLAQGALVCLQCDVNASASTFSLSGTGQNISGLVMQSLNQITINQSFIQFRLSGSFVGGLVVKCSQIQISITNCNISGYAITGDVSGRIIAQALDQIQITADLVYICVNLADNIGQGQNSVVIQGTIEEKCNLCLNANYQTYGICQSQLQYGELINDQLVCKSTFIFDGEQCVCKEGDVVNGNICINILVYIQELKTQNACLNQYGYKFIDGSCVQVRCPIQGQTLKDGVCQCSISNAIIYDEQCACPVNSIQIGTICTCPVNSVLIDGVCVCNIITGQIIQNGQCICSQDQYISNGACQCLTSGAFINNGVCTCGVDGQNISNFCFCPNNSVLIQGICTCNIIGQTIQSGVCKCLTSGAIIINGSCTCGVDGVNISNTCGCPTNSSLVSGVCTCNTISGQIIQNGVCTCYQTQIINNGSCQCSTFGAIISNGTCTCGVDGLNISNTCGCPANSILVNGACKCNFIVGQTMQNGVCTCSEDQYLNNGVCQCLTSGAFISNGVCTCGVDGQNISNNCNCPANSIQACKNVVDPQLVNGQCYILNQCNNNIGCSQQVFIAKFDIQSITNYVNSNSYNNGYVFDKATIITNSFIDIADNSYGSIVYPLFKEQNQFINIKIQIGMQIVNNGSIVSSSYVVIVNQVSIIAKTNTSISINSGFEMNILQASSVSAQISNLFINLNFSMSSSNLSLISTISGDLNVSGYQILGCYQISKQIAMISINTNSAVLRISNINFKPTIYNTYNDSSYLFCQIQQSTINLVNIALIIGSYNNQYYSQYGGIISALSINVNVVINTVISDIYQYYNSNIQYSGVLVGRSSDSQNSIIITNICLQHNISSKISTKINNFGLISNYNGTAILQNLSVTIFMNASISCFGIVSEQQGNSTFTNVQTLQQIISVYNYGSNTGSLFGSLIGQNQGILDITNATVKLNCSTLSGVGGLIGNCSNFSIKNTIMQNCMINGSNSSGGFVGIGYGSGPSFVNNSNLTNCTCNGSNNVGGFIGYSLNITIINVNLSNCLSNSKQDYSSSYSGGLVGISLNLTIKNINIKYNKVKGQISGGITGKSYAFTIQSVIMQNCDINSTSSSGGFVGSSSATSIINNSILVNCSIGQSASGYDGYYGYQSGGLVGNSTDISITNINLQYLVINGSSHVGGIIGRFYGTNDLSFQNVNISNSVANSSYISGGLVGTIQSNEQSTQNYILSLFENINLVNCSVSGSSLAGGLAGRMQQITYYNYNYQPKNIINNTNLNSCRINSSGDSGGLIGESSHYITVQNVILQNIQVNGSQNSGGFVGDLRPYFESGLGSLFNNSTVVNCTVSSFSNGSGSVGGLVGVSSDLIILNITLQNFQLKSSSYVGGLLGSSSNLTIQNVSLFNFEFNGSSVGGLVANSQNLTIYNISIQNFELNGSGPIGGIVGRSSYSSNLSIKSVKIQNCVVNSSGQSGGFVGTIECEYKTTQYQIRSVFDNLNLVNCSVSGSSYAGGLVGRIYYTSQQANNYYEVKSIITNTNLINFTVNSSGYSGGLIGDTSDLNVENVNLQNYQVNSSSSAGGLIGHSSDLTILRVILYNFSVNGSNYVGGLVGNSNTISVQQLMIKNYSVNGSEGCGGFSGRIQSGNIENSTSINYSVNGSNNVGGIVGQYLSPLQTFQINNVSMSNLNISGMYYVGGFTGYQSTQSSQSYKTSYIYNSSIKNSIILGTVYVGGFIGSSYNTRIQISSSTIQTIKITSSMGIQAGMVLGYNQYGNTFDITTSKSLGTNYVNNNLQINCNSFTNTYSVTQC</sequence>
<dbReference type="Gene3D" id="2.160.20.110">
    <property type="match status" value="4"/>
</dbReference>
<dbReference type="Proteomes" id="UP001642409">
    <property type="component" value="Unassembled WGS sequence"/>
</dbReference>
<organism evidence="1">
    <name type="scientific">Hexamita inflata</name>
    <dbReference type="NCBI Taxonomy" id="28002"/>
    <lineage>
        <taxon>Eukaryota</taxon>
        <taxon>Metamonada</taxon>
        <taxon>Diplomonadida</taxon>
        <taxon>Hexamitidae</taxon>
        <taxon>Hexamitinae</taxon>
        <taxon>Hexamita</taxon>
    </lineage>
</organism>
<dbReference type="EMBL" id="CATOUU010001031">
    <property type="protein sequence ID" value="CAI9968155.1"/>
    <property type="molecule type" value="Genomic_DNA"/>
</dbReference>
<evidence type="ECO:0000313" key="3">
    <source>
        <dbReference type="Proteomes" id="UP001642409"/>
    </source>
</evidence>
<accession>A0AA86UQX8</accession>
<comment type="caution">
    <text evidence="1">The sequence shown here is derived from an EMBL/GenBank/DDBJ whole genome shotgun (WGS) entry which is preliminary data.</text>
</comment>
<evidence type="ECO:0000313" key="1">
    <source>
        <dbReference type="EMBL" id="CAI9968155.1"/>
    </source>
</evidence>
<reference evidence="1" key="1">
    <citation type="submission" date="2023-06" db="EMBL/GenBank/DDBJ databases">
        <authorList>
            <person name="Kurt Z."/>
        </authorList>
    </citation>
    <scope>NUCLEOTIDE SEQUENCE</scope>
</reference>
<reference evidence="2 3" key="2">
    <citation type="submission" date="2024-07" db="EMBL/GenBank/DDBJ databases">
        <authorList>
            <person name="Akdeniz Z."/>
        </authorList>
    </citation>
    <scope>NUCLEOTIDE SEQUENCE [LARGE SCALE GENOMIC DNA]</scope>
</reference>
<dbReference type="InterPro" id="IPR011050">
    <property type="entry name" value="Pectin_lyase_fold/virulence"/>
</dbReference>
<dbReference type="EMBL" id="CAXDID020000044">
    <property type="protein sequence ID" value="CAL6002011.1"/>
    <property type="molecule type" value="Genomic_DNA"/>
</dbReference>